<dbReference type="PANTHER" id="PTHR43132">
    <property type="entry name" value="ARSENICAL RESISTANCE OPERON REPRESSOR ARSR-RELATED"/>
    <property type="match status" value="1"/>
</dbReference>
<evidence type="ECO:0000313" key="5">
    <source>
        <dbReference type="EMBL" id="OKA32251.1"/>
    </source>
</evidence>
<dbReference type="CDD" id="cd00090">
    <property type="entry name" value="HTH_ARSR"/>
    <property type="match status" value="1"/>
</dbReference>
<sequence length="131" mass="15211">MIKYKQIKKIDVCNEECIQTVFHQEVVATKVKERVPNSGILNQVAELFKVIGDCTRTRILHALFESEMCVRDLAYLLGMTQSSISHQLRVLKQAKLVKNRKEGKVVYYSLVDTHVMQIFEQAFEHVNEDKK</sequence>
<evidence type="ECO:0000256" key="1">
    <source>
        <dbReference type="ARBA" id="ARBA00023015"/>
    </source>
</evidence>
<dbReference type="InterPro" id="IPR051011">
    <property type="entry name" value="Metal_resp_trans_reg"/>
</dbReference>
<evidence type="ECO:0000256" key="4">
    <source>
        <dbReference type="ARBA" id="ARBA00043263"/>
    </source>
</evidence>
<keyword evidence="2" id="KW-0238">DNA-binding</keyword>
<dbReference type="PRINTS" id="PR00778">
    <property type="entry name" value="HTHARSR"/>
</dbReference>
<gene>
    <name evidence="5" type="ORF">BJR07_28800</name>
</gene>
<dbReference type="InterPro" id="IPR011991">
    <property type="entry name" value="ArsR-like_HTH"/>
</dbReference>
<evidence type="ECO:0000256" key="2">
    <source>
        <dbReference type="ARBA" id="ARBA00023125"/>
    </source>
</evidence>
<proteinExistence type="predicted"/>
<organism evidence="5 6">
    <name type="scientific">Bacillus cereus</name>
    <dbReference type="NCBI Taxonomy" id="1396"/>
    <lineage>
        <taxon>Bacteria</taxon>
        <taxon>Bacillati</taxon>
        <taxon>Bacillota</taxon>
        <taxon>Bacilli</taxon>
        <taxon>Bacillales</taxon>
        <taxon>Bacillaceae</taxon>
        <taxon>Bacillus</taxon>
        <taxon>Bacillus cereus group</taxon>
    </lineage>
</organism>
<dbReference type="GO" id="GO:0003677">
    <property type="term" value="F:DNA binding"/>
    <property type="evidence" value="ECO:0007669"/>
    <property type="project" value="UniProtKB-KW"/>
</dbReference>
<name>A0A1C4DID1_BACCE</name>
<dbReference type="RefSeq" id="WP_016117840.1">
    <property type="nucleotide sequence ID" value="NZ_CAKJVO010000002.1"/>
</dbReference>
<dbReference type="SUPFAM" id="SSF46785">
    <property type="entry name" value="Winged helix' DNA-binding domain"/>
    <property type="match status" value="1"/>
</dbReference>
<dbReference type="AlphaFoldDB" id="A0A1C4DID1"/>
<dbReference type="InterPro" id="IPR036390">
    <property type="entry name" value="WH_DNA-bd_sf"/>
</dbReference>
<evidence type="ECO:0000313" key="6">
    <source>
        <dbReference type="Proteomes" id="UP000186535"/>
    </source>
</evidence>
<dbReference type="Proteomes" id="UP000186535">
    <property type="component" value="Unassembled WGS sequence"/>
</dbReference>
<dbReference type="InterPro" id="IPR018334">
    <property type="entry name" value="ArsR_HTH"/>
</dbReference>
<dbReference type="PROSITE" id="PS50987">
    <property type="entry name" value="HTH_ARSR_2"/>
    <property type="match status" value="1"/>
</dbReference>
<dbReference type="PANTHER" id="PTHR43132:SF6">
    <property type="entry name" value="HTH-TYPE TRANSCRIPTIONAL REPRESSOR CZRA"/>
    <property type="match status" value="1"/>
</dbReference>
<evidence type="ECO:0000256" key="3">
    <source>
        <dbReference type="ARBA" id="ARBA00023163"/>
    </source>
</evidence>
<dbReference type="GO" id="GO:0003700">
    <property type="term" value="F:DNA-binding transcription factor activity"/>
    <property type="evidence" value="ECO:0007669"/>
    <property type="project" value="InterPro"/>
</dbReference>
<dbReference type="NCBIfam" id="NF033788">
    <property type="entry name" value="HTH_metalloreg"/>
    <property type="match status" value="1"/>
</dbReference>
<dbReference type="InterPro" id="IPR036388">
    <property type="entry name" value="WH-like_DNA-bd_sf"/>
</dbReference>
<dbReference type="GO" id="GO:0046686">
    <property type="term" value="P:response to cadmium ion"/>
    <property type="evidence" value="ECO:0007669"/>
    <property type="project" value="UniProtKB-KW"/>
</dbReference>
<dbReference type="EMBL" id="MPON01000023">
    <property type="protein sequence ID" value="OKA32251.1"/>
    <property type="molecule type" value="Genomic_DNA"/>
</dbReference>
<comment type="caution">
    <text evidence="5">The sequence shown here is derived from an EMBL/GenBank/DDBJ whole genome shotgun (WGS) entry which is preliminary data.</text>
</comment>
<dbReference type="SMART" id="SM00418">
    <property type="entry name" value="HTH_ARSR"/>
    <property type="match status" value="1"/>
</dbReference>
<accession>A0A1C4DID1</accession>
<protein>
    <submittedName>
        <fullName evidence="5">Transcriptional regulator</fullName>
    </submittedName>
</protein>
<dbReference type="PROSITE" id="PS00846">
    <property type="entry name" value="HTH_ARSR_1"/>
    <property type="match status" value="1"/>
</dbReference>
<dbReference type="Pfam" id="PF01022">
    <property type="entry name" value="HTH_5"/>
    <property type="match status" value="1"/>
</dbReference>
<keyword evidence="3" id="KW-0804">Transcription</keyword>
<keyword evidence="1" id="KW-0805">Transcription regulation</keyword>
<reference evidence="5 6" key="1">
    <citation type="submission" date="2016-11" db="EMBL/GenBank/DDBJ databases">
        <title>Identification of Bacillus cereus isolated from egg-white.</title>
        <authorList>
            <person name="Soni A."/>
            <person name="Oey I."/>
            <person name="Silcock P."/>
            <person name="Bremer P."/>
        </authorList>
    </citation>
    <scope>NUCLEOTIDE SEQUENCE [LARGE SCALE GENOMIC DNA]</scope>
    <source>
        <strain evidence="5 6">NZAS03</strain>
    </source>
</reference>
<dbReference type="Gene3D" id="1.10.10.10">
    <property type="entry name" value="Winged helix-like DNA-binding domain superfamily/Winged helix DNA-binding domain"/>
    <property type="match status" value="1"/>
</dbReference>
<dbReference type="InterPro" id="IPR001845">
    <property type="entry name" value="HTH_ArsR_DNA-bd_dom"/>
</dbReference>
<keyword evidence="4" id="KW-0105">Cadmium resistance</keyword>